<reference evidence="1 2" key="1">
    <citation type="journal article" date="2010" name="Stand. Genomic Sci.">
        <title>Complete genome sequence of Vulcanisaeta distributa type strain (IC-017).</title>
        <authorList>
            <person name="Mavromatis K."/>
            <person name="Sikorski J."/>
            <person name="Pabst E."/>
            <person name="Teshima H."/>
            <person name="Lapidus A."/>
            <person name="Lucas S."/>
            <person name="Nolan M."/>
            <person name="Glavina Del Rio T."/>
            <person name="Cheng J.F."/>
            <person name="Bruce D."/>
            <person name="Goodwin L."/>
            <person name="Pitluck S."/>
            <person name="Liolios K."/>
            <person name="Ivanova N."/>
            <person name="Mikhailova N."/>
            <person name="Pati A."/>
            <person name="Chen A."/>
            <person name="Palaniappan K."/>
            <person name="Land M."/>
            <person name="Hauser L."/>
            <person name="Chang Y.J."/>
            <person name="Jeffries C.D."/>
            <person name="Rohde M."/>
            <person name="Spring S."/>
            <person name="Goker M."/>
            <person name="Wirth R."/>
            <person name="Woyke T."/>
            <person name="Bristow J."/>
            <person name="Eisen J.A."/>
            <person name="Markowitz V."/>
            <person name="Hugenholtz P."/>
            <person name="Klenk H.P."/>
            <person name="Kyrpides N.C."/>
        </authorList>
    </citation>
    <scope>NUCLEOTIDE SEQUENCE [LARGE SCALE GENOMIC DNA]</scope>
    <source>
        <strain evidence="2">DSM 14429 / JCM 11212 / NBRC 100878 / IC-017</strain>
    </source>
</reference>
<dbReference type="OrthoDB" id="30814at2157"/>
<dbReference type="GeneID" id="9752453"/>
<sequence>MSKVNVNVQVKAKYCDGTWCNFQYFRCAKKALKIVRQGNRTITQCTLFGGPCIGYKCQYAVCEAHVMAPDGRCLLDLRNMETKERDIVEEAKKLDKQASVINRHLKKLGFKDYM</sequence>
<dbReference type="AlphaFoldDB" id="E1QTA8"/>
<evidence type="ECO:0000313" key="2">
    <source>
        <dbReference type="Proteomes" id="UP000006681"/>
    </source>
</evidence>
<name>E1QTA8_VULDI</name>
<keyword evidence="2" id="KW-1185">Reference proteome</keyword>
<dbReference type="eggNOG" id="arCOG05464">
    <property type="taxonomic scope" value="Archaea"/>
</dbReference>
<evidence type="ECO:0000313" key="1">
    <source>
        <dbReference type="EMBL" id="ADN50901.1"/>
    </source>
</evidence>
<protein>
    <submittedName>
        <fullName evidence="1">Uncharacterized protein</fullName>
    </submittedName>
</protein>
<dbReference type="KEGG" id="vdi:Vdis_1516"/>
<organism evidence="1 2">
    <name type="scientific">Vulcanisaeta distributa (strain DSM 14429 / JCM 11212 / NBRC 100878 / IC-017)</name>
    <dbReference type="NCBI Taxonomy" id="572478"/>
    <lineage>
        <taxon>Archaea</taxon>
        <taxon>Thermoproteota</taxon>
        <taxon>Thermoprotei</taxon>
        <taxon>Thermoproteales</taxon>
        <taxon>Thermoproteaceae</taxon>
        <taxon>Vulcanisaeta</taxon>
    </lineage>
</organism>
<dbReference type="Proteomes" id="UP000006681">
    <property type="component" value="Chromosome"/>
</dbReference>
<dbReference type="RefSeq" id="WP_013336626.1">
    <property type="nucleotide sequence ID" value="NC_014537.1"/>
</dbReference>
<reference evidence="2" key="2">
    <citation type="journal article" date="2010" name="Stand. Genomic Sci.">
        <title>Complete genome sequence of Vulcanisaeta distributa type strain (IC-017T).</title>
        <authorList>
            <person name="Mavromatis K."/>
            <person name="Sikorski J."/>
            <person name="Pabst E."/>
            <person name="Teshima H."/>
            <person name="Lapidus A."/>
            <person name="Lucas S."/>
            <person name="Nolan M."/>
            <person name="Glavina Del Rio T."/>
            <person name="Cheng J."/>
            <person name="Bruce D."/>
            <person name="Goodwin L."/>
            <person name="Pitluck S."/>
            <person name="Liolios K."/>
            <person name="Ivanova N."/>
            <person name="Mikhailova N."/>
            <person name="Pati A."/>
            <person name="Chen A."/>
            <person name="Palaniappan K."/>
            <person name="Land M."/>
            <person name="Hauser L."/>
            <person name="Chang Y."/>
            <person name="Jeffries C."/>
            <person name="Rohde M."/>
            <person name="Spring S."/>
            <person name="Goker M."/>
            <person name="Wirth R."/>
            <person name="Woyke T."/>
            <person name="Bristow J."/>
            <person name="Eisen J."/>
            <person name="Markowitz V."/>
            <person name="Hugenholtz P."/>
            <person name="Klenk H."/>
            <person name="Kyrpides N."/>
        </authorList>
    </citation>
    <scope>NUCLEOTIDE SEQUENCE [LARGE SCALE GENOMIC DNA]</scope>
    <source>
        <strain evidence="2">DSM 14429 / JCM 11212 / NBRC 100878 / IC-017</strain>
    </source>
</reference>
<accession>E1QTA8</accession>
<dbReference type="STRING" id="572478.Vdis_1516"/>
<gene>
    <name evidence="1" type="ordered locus">Vdis_1516</name>
</gene>
<dbReference type="HOGENOM" id="CLU_138325_1_0_2"/>
<dbReference type="EMBL" id="CP002100">
    <property type="protein sequence ID" value="ADN50901.1"/>
    <property type="molecule type" value="Genomic_DNA"/>
</dbReference>
<proteinExistence type="predicted"/>